<proteinExistence type="inferred from homology"/>
<keyword evidence="6 8" id="KW-1133">Transmembrane helix</keyword>
<dbReference type="PANTHER" id="PTHR36838:SF1">
    <property type="entry name" value="SLR1864 PROTEIN"/>
    <property type="match status" value="1"/>
</dbReference>
<feature type="transmembrane region" description="Helical" evidence="8">
    <location>
        <begin position="257"/>
        <end position="279"/>
    </location>
</feature>
<evidence type="ECO:0000256" key="7">
    <source>
        <dbReference type="ARBA" id="ARBA00023136"/>
    </source>
</evidence>
<feature type="transmembrane region" description="Helical" evidence="8">
    <location>
        <begin position="225"/>
        <end position="245"/>
    </location>
</feature>
<dbReference type="EMBL" id="JAXOJX010000008">
    <property type="protein sequence ID" value="MDZ5456350.1"/>
    <property type="molecule type" value="Genomic_DNA"/>
</dbReference>
<evidence type="ECO:0000256" key="8">
    <source>
        <dbReference type="SAM" id="Phobius"/>
    </source>
</evidence>
<evidence type="ECO:0000256" key="5">
    <source>
        <dbReference type="ARBA" id="ARBA00022692"/>
    </source>
</evidence>
<comment type="subcellular location">
    <subcellularLocation>
        <location evidence="1">Cell membrane</location>
        <topology evidence="1">Multi-pass membrane protein</topology>
    </subcellularLocation>
</comment>
<keyword evidence="5 8" id="KW-0812">Transmembrane</keyword>
<dbReference type="Proteomes" id="UP001293718">
    <property type="component" value="Unassembled WGS sequence"/>
</dbReference>
<dbReference type="Pfam" id="PF03547">
    <property type="entry name" value="Mem_trans"/>
    <property type="match status" value="1"/>
</dbReference>
<feature type="transmembrane region" description="Helical" evidence="8">
    <location>
        <begin position="77"/>
        <end position="96"/>
    </location>
</feature>
<evidence type="ECO:0000256" key="6">
    <source>
        <dbReference type="ARBA" id="ARBA00022989"/>
    </source>
</evidence>
<protein>
    <submittedName>
        <fullName evidence="9">AEC family transporter</fullName>
    </submittedName>
</protein>
<keyword evidence="3" id="KW-0813">Transport</keyword>
<feature type="transmembrane region" description="Helical" evidence="8">
    <location>
        <begin position="145"/>
        <end position="167"/>
    </location>
</feature>
<feature type="transmembrane region" description="Helical" evidence="8">
    <location>
        <begin position="197"/>
        <end position="219"/>
    </location>
</feature>
<evidence type="ECO:0000256" key="4">
    <source>
        <dbReference type="ARBA" id="ARBA00022475"/>
    </source>
</evidence>
<evidence type="ECO:0000313" key="9">
    <source>
        <dbReference type="EMBL" id="MDZ5456350.1"/>
    </source>
</evidence>
<comment type="caution">
    <text evidence="9">The sequence shown here is derived from an EMBL/GenBank/DDBJ whole genome shotgun (WGS) entry which is preliminary data.</text>
</comment>
<evidence type="ECO:0000313" key="10">
    <source>
        <dbReference type="Proteomes" id="UP001293718"/>
    </source>
</evidence>
<dbReference type="InterPro" id="IPR038770">
    <property type="entry name" value="Na+/solute_symporter_sf"/>
</dbReference>
<evidence type="ECO:0000256" key="3">
    <source>
        <dbReference type="ARBA" id="ARBA00022448"/>
    </source>
</evidence>
<keyword evidence="7 8" id="KW-0472">Membrane</keyword>
<gene>
    <name evidence="9" type="ORF">SM757_07165</name>
</gene>
<sequence length="341" mass="35992">MPDSVLDKLPALFATVLLGWAAARFSWLTDGRPGAAGASAGADPARVLSAAAQYLFIPALLFRAMARLDFEHMPWRVLMAFYGPLLVMVLGVYTVQRWRLHRGEGMAVSTGTAAVPATRAVTAGFGNSVQVGVPVIAALYGDAGLAMHVAIVSLHALILLTLLTVLAEMELARVRMRRASGGGSIGATVRATVRATLIHPVVLPVLAGLTWNLVGWPLPRALDEWLQLLGSAVAPLCLLLIGLSLGRQSLHGTLRGVASVGLLKMLLLPTLVLLTGHFVFRLEPLALSVVVMAGALPPGSNALIFAQRYRTLETETAAATLLCTLAFAVTAPLWALVVARI</sequence>
<name>A0ABU5ICT7_9BURK</name>
<accession>A0ABU5ICT7</accession>
<keyword evidence="4" id="KW-1003">Cell membrane</keyword>
<dbReference type="InterPro" id="IPR004776">
    <property type="entry name" value="Mem_transp_PIN-like"/>
</dbReference>
<feature type="transmembrane region" description="Helical" evidence="8">
    <location>
        <begin position="285"/>
        <end position="306"/>
    </location>
</feature>
<dbReference type="Gene3D" id="1.20.1530.20">
    <property type="match status" value="1"/>
</dbReference>
<keyword evidence="10" id="KW-1185">Reference proteome</keyword>
<dbReference type="RefSeq" id="WP_322464937.1">
    <property type="nucleotide sequence ID" value="NZ_JAXOJX010000008.1"/>
</dbReference>
<dbReference type="PANTHER" id="PTHR36838">
    <property type="entry name" value="AUXIN EFFLUX CARRIER FAMILY PROTEIN"/>
    <property type="match status" value="1"/>
</dbReference>
<feature type="transmembrane region" description="Helical" evidence="8">
    <location>
        <begin position="318"/>
        <end position="339"/>
    </location>
</feature>
<reference evidence="9 10" key="1">
    <citation type="submission" date="2023-11" db="EMBL/GenBank/DDBJ databases">
        <title>Draft genome of Azohydromonas lata strain H1 (DSM1123), a polyhydroxyalkanoate producer.</title>
        <authorList>
            <person name="Traversa D."/>
            <person name="D'Addabbo P."/>
            <person name="Pazzani C."/>
            <person name="Manzari C."/>
            <person name="Chiara M."/>
            <person name="Scrascia M."/>
        </authorList>
    </citation>
    <scope>NUCLEOTIDE SEQUENCE [LARGE SCALE GENOMIC DNA]</scope>
    <source>
        <strain evidence="9 10">H1</strain>
    </source>
</reference>
<evidence type="ECO:0000256" key="2">
    <source>
        <dbReference type="ARBA" id="ARBA00010145"/>
    </source>
</evidence>
<organism evidence="9 10">
    <name type="scientific">Azohydromonas lata</name>
    <dbReference type="NCBI Taxonomy" id="45677"/>
    <lineage>
        <taxon>Bacteria</taxon>
        <taxon>Pseudomonadati</taxon>
        <taxon>Pseudomonadota</taxon>
        <taxon>Betaproteobacteria</taxon>
        <taxon>Burkholderiales</taxon>
        <taxon>Sphaerotilaceae</taxon>
        <taxon>Azohydromonas</taxon>
    </lineage>
</organism>
<evidence type="ECO:0000256" key="1">
    <source>
        <dbReference type="ARBA" id="ARBA00004651"/>
    </source>
</evidence>
<comment type="similarity">
    <text evidence="2">Belongs to the auxin efflux carrier (TC 2.A.69) family.</text>
</comment>